<evidence type="ECO:0000259" key="1">
    <source>
        <dbReference type="Pfam" id="PF26420"/>
    </source>
</evidence>
<evidence type="ECO:0000313" key="3">
    <source>
        <dbReference type="Proteomes" id="UP001595945"/>
    </source>
</evidence>
<feature type="domain" description="Profilin fold" evidence="1">
    <location>
        <begin position="14"/>
        <end position="108"/>
    </location>
</feature>
<feature type="domain" description="Profilin fold" evidence="1">
    <location>
        <begin position="133"/>
        <end position="225"/>
    </location>
</feature>
<dbReference type="InterPro" id="IPR058872">
    <property type="entry name" value="Halo_prof"/>
</dbReference>
<reference evidence="2 3" key="1">
    <citation type="journal article" date="2019" name="Int. J. Syst. Evol. Microbiol.">
        <title>The Global Catalogue of Microorganisms (GCM) 10K type strain sequencing project: providing services to taxonomists for standard genome sequencing and annotation.</title>
        <authorList>
            <consortium name="The Broad Institute Genomics Platform"/>
            <consortium name="The Broad Institute Genome Sequencing Center for Infectious Disease"/>
            <person name="Wu L."/>
            <person name="Ma J."/>
        </authorList>
    </citation>
    <scope>NUCLEOTIDE SEQUENCE [LARGE SCALE GENOMIC DNA]</scope>
    <source>
        <strain evidence="2 3">XZYJ18</strain>
    </source>
</reference>
<evidence type="ECO:0000313" key="2">
    <source>
        <dbReference type="EMBL" id="MFC4826007.1"/>
    </source>
</evidence>
<name>A0ABD5Q5L9_9EURY</name>
<protein>
    <recommendedName>
        <fullName evidence="1">Profilin fold domain-containing protein</fullName>
    </recommendedName>
</protein>
<dbReference type="EMBL" id="JBHSHT010000002">
    <property type="protein sequence ID" value="MFC4826007.1"/>
    <property type="molecule type" value="Genomic_DNA"/>
</dbReference>
<accession>A0ABD5Q5L9</accession>
<sequence>MTELFDLPVDSAEDVAERRDEVVAQVRDHAGRIARELALLQGGDYGKRTFETDDGEWTVKYEAGDLQFLLFEGRKAETYVVSTHQPPDPEDLAAALADYDAFVAAFNDYVRSLDGVLDDVATDFPEVSATDSVVAERERILGRVREVTDQMAHQLSRYEGGDYGTYGTRVAGNRWELKWENGEASYLRVGGEGGIYLLSQYQPPSAHDVRNLAEDVPAFVAAFNDYVDGLDASLDGVSL</sequence>
<dbReference type="Proteomes" id="UP001595945">
    <property type="component" value="Unassembled WGS sequence"/>
</dbReference>
<gene>
    <name evidence="2" type="ORF">ACFO9K_17250</name>
</gene>
<comment type="caution">
    <text evidence="2">The sequence shown here is derived from an EMBL/GenBank/DDBJ whole genome shotgun (WGS) entry which is preliminary data.</text>
</comment>
<dbReference type="GeneID" id="73046903"/>
<proteinExistence type="predicted"/>
<dbReference type="AlphaFoldDB" id="A0ABD5Q5L9"/>
<dbReference type="RefSeq" id="WP_254268353.1">
    <property type="nucleotide sequence ID" value="NZ_CP100400.1"/>
</dbReference>
<keyword evidence="3" id="KW-1185">Reference proteome</keyword>
<dbReference type="Pfam" id="PF26420">
    <property type="entry name" value="Halo_prof"/>
    <property type="match status" value="2"/>
</dbReference>
<organism evidence="2 3">
    <name type="scientific">Halorussus aquaticus</name>
    <dbReference type="NCBI Taxonomy" id="2953748"/>
    <lineage>
        <taxon>Archaea</taxon>
        <taxon>Methanobacteriati</taxon>
        <taxon>Methanobacteriota</taxon>
        <taxon>Stenosarchaea group</taxon>
        <taxon>Halobacteria</taxon>
        <taxon>Halobacteriales</taxon>
        <taxon>Haladaptataceae</taxon>
        <taxon>Halorussus</taxon>
    </lineage>
</organism>